<protein>
    <submittedName>
        <fullName evidence="1">Uncharacterized protein</fullName>
    </submittedName>
</protein>
<gene>
    <name evidence="1" type="ORF">Cgig2_001070</name>
</gene>
<evidence type="ECO:0000313" key="2">
    <source>
        <dbReference type="Proteomes" id="UP001153076"/>
    </source>
</evidence>
<dbReference type="GO" id="GO:0005975">
    <property type="term" value="P:carbohydrate metabolic process"/>
    <property type="evidence" value="ECO:0007669"/>
    <property type="project" value="InterPro"/>
</dbReference>
<dbReference type="SUPFAM" id="SSF74650">
    <property type="entry name" value="Galactose mutarotase-like"/>
    <property type="match status" value="1"/>
</dbReference>
<sequence length="163" mass="18656">MLYCKVHRLLALSIFRARHRGAFCVVGEDKDLSGKATIELRRLFPGKKISKVTETNLSANQERAEMEKNKLTWKSEDFRAKNSKVTRGSPVDPAKLIIEIGVENTLLYDVHASVIRVSWVLCINDWNSIELGFEVLFVSTDDYERLSFGLRSIPTYPFKLNFS</sequence>
<dbReference type="Gene3D" id="2.60.40.1360">
    <property type="match status" value="1"/>
</dbReference>
<evidence type="ECO:0000313" key="1">
    <source>
        <dbReference type="EMBL" id="KAJ8435418.1"/>
    </source>
</evidence>
<reference evidence="1" key="1">
    <citation type="submission" date="2022-04" db="EMBL/GenBank/DDBJ databases">
        <title>Carnegiea gigantea Genome sequencing and assembly v2.</title>
        <authorList>
            <person name="Copetti D."/>
            <person name="Sanderson M.J."/>
            <person name="Burquez A."/>
            <person name="Wojciechowski M.F."/>
        </authorList>
    </citation>
    <scope>NUCLEOTIDE SEQUENCE</scope>
    <source>
        <strain evidence="1">SGP5-SGP5p</strain>
        <tissue evidence="1">Aerial part</tissue>
    </source>
</reference>
<keyword evidence="2" id="KW-1185">Reference proteome</keyword>
<dbReference type="EMBL" id="JAKOGI010000414">
    <property type="protein sequence ID" value="KAJ8435418.1"/>
    <property type="molecule type" value="Genomic_DNA"/>
</dbReference>
<dbReference type="Proteomes" id="UP001153076">
    <property type="component" value="Unassembled WGS sequence"/>
</dbReference>
<organism evidence="1 2">
    <name type="scientific">Carnegiea gigantea</name>
    <dbReference type="NCBI Taxonomy" id="171969"/>
    <lineage>
        <taxon>Eukaryota</taxon>
        <taxon>Viridiplantae</taxon>
        <taxon>Streptophyta</taxon>
        <taxon>Embryophyta</taxon>
        <taxon>Tracheophyta</taxon>
        <taxon>Spermatophyta</taxon>
        <taxon>Magnoliopsida</taxon>
        <taxon>eudicotyledons</taxon>
        <taxon>Gunneridae</taxon>
        <taxon>Pentapetalae</taxon>
        <taxon>Caryophyllales</taxon>
        <taxon>Cactineae</taxon>
        <taxon>Cactaceae</taxon>
        <taxon>Cactoideae</taxon>
        <taxon>Echinocereeae</taxon>
        <taxon>Carnegiea</taxon>
    </lineage>
</organism>
<dbReference type="InterPro" id="IPR011013">
    <property type="entry name" value="Gal_mutarotase_sf_dom"/>
</dbReference>
<comment type="caution">
    <text evidence="1">The sequence shown here is derived from an EMBL/GenBank/DDBJ whole genome shotgun (WGS) entry which is preliminary data.</text>
</comment>
<dbReference type="AlphaFoldDB" id="A0A9Q1QAU2"/>
<dbReference type="GO" id="GO:0003824">
    <property type="term" value="F:catalytic activity"/>
    <property type="evidence" value="ECO:0007669"/>
    <property type="project" value="InterPro"/>
</dbReference>
<dbReference type="OrthoDB" id="2016903at2759"/>
<proteinExistence type="predicted"/>
<name>A0A9Q1QAU2_9CARY</name>
<accession>A0A9Q1QAU2</accession>
<dbReference type="GO" id="GO:0030246">
    <property type="term" value="F:carbohydrate binding"/>
    <property type="evidence" value="ECO:0007669"/>
    <property type="project" value="InterPro"/>
</dbReference>